<sequence>MKKYIYILLTICFLVLWSSCRKDFEFSASTGSLEFSRDTVYLDTIFTNIGSSTYNLKVYNRSNDDILIPTVRLGLGDASQYRLSVDGLTGKTFEDIELLANDSLFIFIETTVDINNFPNPDGEYLYTDQIEFDSGGNLQEVELVTLIKDATFIFPDRDNTTKIQETINLGTEDDPVRAVGRELMNDELIFTKEKPYVIYGFAAVPEGQTLTIEAGARLHFHENSGIIVQSGASINVNGALSTDQELLENEVIFEGDRLEPNFSERPGQWATIWLLDGSVNNTFNYATIKNAIVGILCDGDANATDDKLTITNSQIYNSGSFGILGRNTSITGENVVLNNAGQSVLAVTLGGKYNFTHSTITNYWQNGPRPLPALLINNFLRVLDENENEVEVIADLSEANFNNCIIYGNDNPEFLVDQSEEQTVDFNFKFTNCLVRFDDRNDNFTGPNFDFENMGLYENVIFNEEPNFLEPNENMLIIGDDSAANGQGNTTFANQVPTDILNVNRTASPDIGAYQHITFPEED</sequence>
<dbReference type="RefSeq" id="WP_092578234.1">
    <property type="nucleotide sequence ID" value="NZ_FOFN01000002.1"/>
</dbReference>
<name>A0A1H9FSW4_9FLAO</name>
<organism evidence="1 2">
    <name type="scientific">Hyunsoonleella jejuensis</name>
    <dbReference type="NCBI Taxonomy" id="419940"/>
    <lineage>
        <taxon>Bacteria</taxon>
        <taxon>Pseudomonadati</taxon>
        <taxon>Bacteroidota</taxon>
        <taxon>Flavobacteriia</taxon>
        <taxon>Flavobacteriales</taxon>
        <taxon>Flavobacteriaceae</taxon>
    </lineage>
</organism>
<dbReference type="PROSITE" id="PS51257">
    <property type="entry name" value="PROKAR_LIPOPROTEIN"/>
    <property type="match status" value="1"/>
</dbReference>
<evidence type="ECO:0000313" key="2">
    <source>
        <dbReference type="Proteomes" id="UP000198999"/>
    </source>
</evidence>
<gene>
    <name evidence="1" type="ORF">SAMN05421824_1565</name>
</gene>
<evidence type="ECO:0000313" key="1">
    <source>
        <dbReference type="EMBL" id="SEQ40994.1"/>
    </source>
</evidence>
<keyword evidence="2" id="KW-1185">Reference proteome</keyword>
<evidence type="ECO:0008006" key="3">
    <source>
        <dbReference type="Google" id="ProtNLM"/>
    </source>
</evidence>
<dbReference type="AlphaFoldDB" id="A0A1H9FSW4"/>
<dbReference type="STRING" id="419940.SAMN05421824_1565"/>
<reference evidence="1 2" key="1">
    <citation type="submission" date="2016-10" db="EMBL/GenBank/DDBJ databases">
        <authorList>
            <person name="de Groot N.N."/>
        </authorList>
    </citation>
    <scope>NUCLEOTIDE SEQUENCE [LARGE SCALE GENOMIC DNA]</scope>
    <source>
        <strain evidence="1 2">DSM 21035</strain>
    </source>
</reference>
<accession>A0A1H9FSW4</accession>
<dbReference type="OrthoDB" id="1111178at2"/>
<protein>
    <recommendedName>
        <fullName evidence="3">Right handed beta helix region</fullName>
    </recommendedName>
</protein>
<dbReference type="EMBL" id="FOFN01000002">
    <property type="protein sequence ID" value="SEQ40994.1"/>
    <property type="molecule type" value="Genomic_DNA"/>
</dbReference>
<dbReference type="Proteomes" id="UP000198999">
    <property type="component" value="Unassembled WGS sequence"/>
</dbReference>
<proteinExistence type="predicted"/>